<dbReference type="EMBL" id="ATLV01024126">
    <property type="status" value="NOT_ANNOTATED_CDS"/>
    <property type="molecule type" value="Genomic_DNA"/>
</dbReference>
<gene>
    <name evidence="2" type="ORF">ZHAS_00018818</name>
</gene>
<reference evidence="3" key="2">
    <citation type="submission" date="2020-05" db="UniProtKB">
        <authorList>
            <consortium name="EnsemblMetazoa"/>
        </authorList>
    </citation>
    <scope>IDENTIFICATION</scope>
</reference>
<reference evidence="2 4" key="1">
    <citation type="journal article" date="2014" name="BMC Genomics">
        <title>Genome sequence of Anopheles sinensis provides insight into genetics basis of mosquito competence for malaria parasites.</title>
        <authorList>
            <person name="Zhou D."/>
            <person name="Zhang D."/>
            <person name="Ding G."/>
            <person name="Shi L."/>
            <person name="Hou Q."/>
            <person name="Ye Y."/>
            <person name="Xu Y."/>
            <person name="Zhou H."/>
            <person name="Xiong C."/>
            <person name="Li S."/>
            <person name="Yu J."/>
            <person name="Hong S."/>
            <person name="Yu X."/>
            <person name="Zou P."/>
            <person name="Chen C."/>
            <person name="Chang X."/>
            <person name="Wang W."/>
            <person name="Lv Y."/>
            <person name="Sun Y."/>
            <person name="Ma L."/>
            <person name="Shen B."/>
            <person name="Zhu C."/>
        </authorList>
    </citation>
    <scope>NUCLEOTIDE SEQUENCE [LARGE SCALE GENOMIC DNA]</scope>
</reference>
<dbReference type="EMBL" id="KE525349">
    <property type="protein sequence ID" value="KFB50769.1"/>
    <property type="molecule type" value="Genomic_DNA"/>
</dbReference>
<feature type="compositionally biased region" description="Polar residues" evidence="1">
    <location>
        <begin position="128"/>
        <end position="144"/>
    </location>
</feature>
<name>A0A084WKM5_ANOSI</name>
<organism evidence="2">
    <name type="scientific">Anopheles sinensis</name>
    <name type="common">Mosquito</name>
    <dbReference type="NCBI Taxonomy" id="74873"/>
    <lineage>
        <taxon>Eukaryota</taxon>
        <taxon>Metazoa</taxon>
        <taxon>Ecdysozoa</taxon>
        <taxon>Arthropoda</taxon>
        <taxon>Hexapoda</taxon>
        <taxon>Insecta</taxon>
        <taxon>Pterygota</taxon>
        <taxon>Neoptera</taxon>
        <taxon>Endopterygota</taxon>
        <taxon>Diptera</taxon>
        <taxon>Nematocera</taxon>
        <taxon>Culicoidea</taxon>
        <taxon>Culicidae</taxon>
        <taxon>Anophelinae</taxon>
        <taxon>Anopheles</taxon>
    </lineage>
</organism>
<accession>A0A084WKM5</accession>
<feature type="compositionally biased region" description="Basic and acidic residues" evidence="1">
    <location>
        <begin position="103"/>
        <end position="113"/>
    </location>
</feature>
<evidence type="ECO:0000313" key="2">
    <source>
        <dbReference type="EMBL" id="KFB50769.1"/>
    </source>
</evidence>
<evidence type="ECO:0000313" key="3">
    <source>
        <dbReference type="EnsemblMetazoa" id="ASIC018818-PA"/>
    </source>
</evidence>
<keyword evidence="4" id="KW-1185">Reference proteome</keyword>
<feature type="compositionally biased region" description="Polar residues" evidence="1">
    <location>
        <begin position="49"/>
        <end position="76"/>
    </location>
</feature>
<dbReference type="AlphaFoldDB" id="A0A084WKM5"/>
<keyword evidence="2" id="KW-0648">Protein biosynthesis</keyword>
<proteinExistence type="predicted"/>
<evidence type="ECO:0000256" key="1">
    <source>
        <dbReference type="SAM" id="MobiDB-lite"/>
    </source>
</evidence>
<evidence type="ECO:0000313" key="4">
    <source>
        <dbReference type="Proteomes" id="UP000030765"/>
    </source>
</evidence>
<feature type="compositionally biased region" description="Basic residues" evidence="1">
    <location>
        <begin position="114"/>
        <end position="125"/>
    </location>
</feature>
<protein>
    <submittedName>
        <fullName evidence="2 3">Translation initiation factor IF-2</fullName>
    </submittedName>
</protein>
<sequence length="210" mass="22683">MSWYRKNKTPIQPLGHFSSVLTHAGQTGTKTGICVDGPDENNQRPALLKSNSHPLPNVSPSSGRSGESQTKQTSRSARPAVCPNPFGAAIWKTGFNPGSSPAERVDPRAELHAHTRRDRSARRFKGPVQTSPTVSSRTHNSLSRGDNKKTRPAPSRFTGATIRSRDGTGYPRPARPSQPVTGPVHMAVPPVLFKCVRARSPADLLLPTQS</sequence>
<keyword evidence="2" id="KW-0396">Initiation factor</keyword>
<dbReference type="EnsemblMetazoa" id="ASIC018818-RA">
    <property type="protein sequence ID" value="ASIC018818-PA"/>
    <property type="gene ID" value="ASIC018818"/>
</dbReference>
<dbReference type="VEuPathDB" id="VectorBase:ASIC018818"/>
<feature type="region of interest" description="Disordered" evidence="1">
    <location>
        <begin position="31"/>
        <end position="185"/>
    </location>
</feature>
<dbReference type="GO" id="GO:0003743">
    <property type="term" value="F:translation initiation factor activity"/>
    <property type="evidence" value="ECO:0007669"/>
    <property type="project" value="UniProtKB-KW"/>
</dbReference>
<dbReference type="Proteomes" id="UP000030765">
    <property type="component" value="Unassembled WGS sequence"/>
</dbReference>